<proteinExistence type="predicted"/>
<sequence length="64" mass="7286">MRFRMIRSAGALPATGQTLEQVRRKERQADMAMVHDMDGFAHCLSGMHGEMPNQRRGRDDLTGR</sequence>
<evidence type="ECO:0000313" key="2">
    <source>
        <dbReference type="EMBL" id="GFZ84533.1"/>
    </source>
</evidence>
<keyword evidence="3" id="KW-1185">Reference proteome</keyword>
<name>A0ABQ1ERU0_SPHSA</name>
<organism evidence="2 3">
    <name type="scientific">Sphingobium fuliginis (strain ATCC 27551)</name>
    <dbReference type="NCBI Taxonomy" id="336203"/>
    <lineage>
        <taxon>Bacteria</taxon>
        <taxon>Pseudomonadati</taxon>
        <taxon>Pseudomonadota</taxon>
        <taxon>Alphaproteobacteria</taxon>
        <taxon>Sphingomonadales</taxon>
        <taxon>Sphingomonadaceae</taxon>
        <taxon>Sphingobium</taxon>
    </lineage>
</organism>
<feature type="region of interest" description="Disordered" evidence="1">
    <location>
        <begin position="45"/>
        <end position="64"/>
    </location>
</feature>
<gene>
    <name evidence="2" type="ORF">GCM10019071_11590</name>
</gene>
<evidence type="ECO:0000256" key="1">
    <source>
        <dbReference type="SAM" id="MobiDB-lite"/>
    </source>
</evidence>
<comment type="caution">
    <text evidence="2">The sequence shown here is derived from an EMBL/GenBank/DDBJ whole genome shotgun (WGS) entry which is preliminary data.</text>
</comment>
<evidence type="ECO:0000313" key="3">
    <source>
        <dbReference type="Proteomes" id="UP000628109"/>
    </source>
</evidence>
<reference evidence="3" key="1">
    <citation type="journal article" date="2019" name="Int. J. Syst. Evol. Microbiol.">
        <title>The Global Catalogue of Microorganisms (GCM) 10K type strain sequencing project: providing services to taxonomists for standard genome sequencing and annotation.</title>
        <authorList>
            <consortium name="The Broad Institute Genomics Platform"/>
            <consortium name="The Broad Institute Genome Sequencing Center for Infectious Disease"/>
            <person name="Wu L."/>
            <person name="Ma J."/>
        </authorList>
    </citation>
    <scope>NUCLEOTIDE SEQUENCE [LARGE SCALE GENOMIC DNA]</scope>
    <source>
        <strain evidence="3">CCM 7327</strain>
    </source>
</reference>
<protein>
    <submittedName>
        <fullName evidence="2">Uncharacterized protein</fullName>
    </submittedName>
</protein>
<accession>A0ABQ1ERU0</accession>
<dbReference type="EMBL" id="BMDU01000002">
    <property type="protein sequence ID" value="GFZ84533.1"/>
    <property type="molecule type" value="Genomic_DNA"/>
</dbReference>
<dbReference type="Proteomes" id="UP000628109">
    <property type="component" value="Unassembled WGS sequence"/>
</dbReference>